<protein>
    <submittedName>
        <fullName evidence="2">Heterokaryon incompatibility</fullName>
    </submittedName>
</protein>
<feature type="domain" description="Heterokaryon incompatibility" evidence="1">
    <location>
        <begin position="145"/>
        <end position="291"/>
    </location>
</feature>
<dbReference type="InterPro" id="IPR052895">
    <property type="entry name" value="HetReg/Transcr_Mod"/>
</dbReference>
<sequence length="728" mass="81177">MVSTIEEHRGSAVTKPHSKIYPQVPLVYPDSSLRLLKIEPGWPGDSICVSLVSINERHKSPPYVALSYTWGDPTISEQIKCNSVDIDVTISLANALRVLRELPAEGDPAGNGVSVISRSHPLHSGNRVWSGIARNINEEELVRTRRAGKPSSERFFWIDALCINQEDKPESAAQVATMRDIYSRADKVRVFLGKEIGPQQKLFTPTELTEPVSRTIDKWLPKMTIQELGLEPLVLMFIVQALRNEGRVEVNGSGIKTIIEKGFPGKERKEWNALRAFLKLPWFYRVWIIQEIVLAKEATLAIGNWEIDWEPFAKAIDVLEATNLPISHHVKLSSTSKETWTGFDVAPAHYLGKLRHRPGKTKPLYYLLVDALERGSTDPRDHVYAVLGMASEMVDPEQSPIRKELLAVDYGKSVGEIFRDATRFIMFNLNTLHFLAVAQLTPKSKALACSSWVPNWAEPRTCFPLLAQFFNANLKQPGFSTSYNDVPNVLAVPGYKVGKIVKTTPVLEGDWNEWHYPPLQEEIQFFNASWELVSKRLETKKPGQKNDGLLQPEYYQSQGAASEALIYTLTANHDDESLNGRGDGDVNIAKSGRAWMKKYADAFSKKSGLKKIGHVLKGVVIAPEGVHFQSAFMRAAVGRRFFLTEQGIMGIGSASLEAEDELFVVYGLSVPMLLRPVKAQRGAGVSGEKPGPQSFVVVGECYAHGIMDGEVVRHERDMGREPESLSLV</sequence>
<organism evidence="2 3">
    <name type="scientific">Zalerion maritima</name>
    <dbReference type="NCBI Taxonomy" id="339359"/>
    <lineage>
        <taxon>Eukaryota</taxon>
        <taxon>Fungi</taxon>
        <taxon>Dikarya</taxon>
        <taxon>Ascomycota</taxon>
        <taxon>Pezizomycotina</taxon>
        <taxon>Sordariomycetes</taxon>
        <taxon>Lulworthiomycetidae</taxon>
        <taxon>Lulworthiales</taxon>
        <taxon>Lulworthiaceae</taxon>
        <taxon>Zalerion</taxon>
    </lineage>
</organism>
<proteinExistence type="predicted"/>
<evidence type="ECO:0000259" key="1">
    <source>
        <dbReference type="Pfam" id="PF06985"/>
    </source>
</evidence>
<name>A0AAD5WMT5_9PEZI</name>
<dbReference type="Pfam" id="PF26639">
    <property type="entry name" value="Het-6_barrel"/>
    <property type="match status" value="1"/>
</dbReference>
<accession>A0AAD5WMT5</accession>
<dbReference type="PANTHER" id="PTHR24148">
    <property type="entry name" value="ANKYRIN REPEAT DOMAIN-CONTAINING PROTEIN 39 HOMOLOG-RELATED"/>
    <property type="match status" value="1"/>
</dbReference>
<dbReference type="AlphaFoldDB" id="A0AAD5WMT5"/>
<evidence type="ECO:0000313" key="2">
    <source>
        <dbReference type="EMBL" id="KAJ2893719.1"/>
    </source>
</evidence>
<comment type="caution">
    <text evidence="2">The sequence shown here is derived from an EMBL/GenBank/DDBJ whole genome shotgun (WGS) entry which is preliminary data.</text>
</comment>
<dbReference type="EMBL" id="JAKWBI020000574">
    <property type="protein sequence ID" value="KAJ2893719.1"/>
    <property type="molecule type" value="Genomic_DNA"/>
</dbReference>
<dbReference type="Pfam" id="PF06985">
    <property type="entry name" value="HET"/>
    <property type="match status" value="1"/>
</dbReference>
<reference evidence="2" key="1">
    <citation type="submission" date="2022-07" db="EMBL/GenBank/DDBJ databases">
        <title>Draft genome sequence of Zalerion maritima ATCC 34329, a (micro)plastics degrading marine fungus.</title>
        <authorList>
            <person name="Paco A."/>
            <person name="Goncalves M.F.M."/>
            <person name="Rocha-Santos T.A.P."/>
            <person name="Alves A."/>
        </authorList>
    </citation>
    <scope>NUCLEOTIDE SEQUENCE</scope>
    <source>
        <strain evidence="2">ATCC 34329</strain>
    </source>
</reference>
<evidence type="ECO:0000313" key="3">
    <source>
        <dbReference type="Proteomes" id="UP001201980"/>
    </source>
</evidence>
<keyword evidence="3" id="KW-1185">Reference proteome</keyword>
<dbReference type="Proteomes" id="UP001201980">
    <property type="component" value="Unassembled WGS sequence"/>
</dbReference>
<dbReference type="InterPro" id="IPR010730">
    <property type="entry name" value="HET"/>
</dbReference>
<dbReference type="PANTHER" id="PTHR24148:SF64">
    <property type="entry name" value="HETEROKARYON INCOMPATIBILITY DOMAIN-CONTAINING PROTEIN"/>
    <property type="match status" value="1"/>
</dbReference>
<gene>
    <name evidence="2" type="ORF">MKZ38_008305</name>
</gene>